<dbReference type="GO" id="GO:0006508">
    <property type="term" value="P:proteolysis"/>
    <property type="evidence" value="ECO:0007669"/>
    <property type="project" value="UniProtKB-KW"/>
</dbReference>
<evidence type="ECO:0000256" key="4">
    <source>
        <dbReference type="SAM" id="MobiDB-lite"/>
    </source>
</evidence>
<name>A0A6S6P1M3_9MYCO</name>
<dbReference type="RefSeq" id="WP_232100576.1">
    <property type="nucleotide sequence ID" value="NZ_AP023287.1"/>
</dbReference>
<dbReference type="Proteomes" id="UP000515734">
    <property type="component" value="Chromosome"/>
</dbReference>
<organism evidence="7 8">
    <name type="scientific">Mycolicibacterium litorale</name>
    <dbReference type="NCBI Taxonomy" id="758802"/>
    <lineage>
        <taxon>Bacteria</taxon>
        <taxon>Bacillati</taxon>
        <taxon>Actinomycetota</taxon>
        <taxon>Actinomycetes</taxon>
        <taxon>Mycobacteriales</taxon>
        <taxon>Mycobacteriaceae</taxon>
        <taxon>Mycolicibacterium</taxon>
    </lineage>
</organism>
<keyword evidence="5" id="KW-0732">Signal</keyword>
<evidence type="ECO:0000313" key="8">
    <source>
        <dbReference type="Proteomes" id="UP000515734"/>
    </source>
</evidence>
<gene>
    <name evidence="7" type="ORF">NIIDNTM18_19320</name>
</gene>
<feature type="region of interest" description="Disordered" evidence="4">
    <location>
        <begin position="24"/>
        <end position="47"/>
    </location>
</feature>
<evidence type="ECO:0000256" key="1">
    <source>
        <dbReference type="ARBA" id="ARBA00010541"/>
    </source>
</evidence>
<sequence>MTTRQTVMAIAMVAAVAVLPACGSGGGSDNGTSESTATTQASGPPEAPPAGFADVVERVSPSVVTVRIDSGVGSGVVLRPDVIVTNAHVVGTARDVMLEFADGEQANGVVLASDAVTDLAVVRSSRSDLPVPEYRAELPRPGEWAIAIGSPLGFQNSVTAGVISGLHRDIPGAAAQTSSLVDLIQTDAPISPGNSGGALLDAEGRVVGINEAYIPPDVGAVSLGFAIPTATAIDVADQLLENGRAAHPYLGVSITQLTPAVRRSLGVAVEQGALVTGVDRGSPAAAAGVQPGDVITELDGNAVRSVEDLLSALRRTRAGAQVPMSVQRGQSERQVTVTIGERAG</sequence>
<dbReference type="InterPro" id="IPR009003">
    <property type="entry name" value="Peptidase_S1_PA"/>
</dbReference>
<dbReference type="SMART" id="SM00228">
    <property type="entry name" value="PDZ"/>
    <property type="match status" value="1"/>
</dbReference>
<dbReference type="SUPFAM" id="SSF50156">
    <property type="entry name" value="PDZ domain-like"/>
    <property type="match status" value="1"/>
</dbReference>
<accession>A0A6S6P1M3</accession>
<dbReference type="GO" id="GO:0004252">
    <property type="term" value="F:serine-type endopeptidase activity"/>
    <property type="evidence" value="ECO:0007669"/>
    <property type="project" value="InterPro"/>
</dbReference>
<dbReference type="PANTHER" id="PTHR22939">
    <property type="entry name" value="SERINE PROTEASE FAMILY S1C HTRA-RELATED"/>
    <property type="match status" value="1"/>
</dbReference>
<dbReference type="InterPro" id="IPR001940">
    <property type="entry name" value="Peptidase_S1C"/>
</dbReference>
<dbReference type="PROSITE" id="PS50106">
    <property type="entry name" value="PDZ"/>
    <property type="match status" value="1"/>
</dbReference>
<dbReference type="PANTHER" id="PTHR22939:SF129">
    <property type="entry name" value="SERINE PROTEASE HTRA2, MITOCHONDRIAL"/>
    <property type="match status" value="1"/>
</dbReference>
<evidence type="ECO:0000256" key="3">
    <source>
        <dbReference type="ARBA" id="ARBA00022801"/>
    </source>
</evidence>
<comment type="similarity">
    <text evidence="1">Belongs to the peptidase S1C family.</text>
</comment>
<evidence type="ECO:0000256" key="2">
    <source>
        <dbReference type="ARBA" id="ARBA00022670"/>
    </source>
</evidence>
<keyword evidence="3" id="KW-0378">Hydrolase</keyword>
<dbReference type="PRINTS" id="PR00834">
    <property type="entry name" value="PROTEASES2C"/>
</dbReference>
<proteinExistence type="inferred from homology"/>
<dbReference type="Gene3D" id="2.40.10.120">
    <property type="match status" value="1"/>
</dbReference>
<dbReference type="Pfam" id="PF13180">
    <property type="entry name" value="PDZ_2"/>
    <property type="match status" value="1"/>
</dbReference>
<dbReference type="Pfam" id="PF13365">
    <property type="entry name" value="Trypsin_2"/>
    <property type="match status" value="1"/>
</dbReference>
<reference evidence="7 8" key="1">
    <citation type="submission" date="2020-07" db="EMBL/GenBank/DDBJ databases">
        <title>Complete genome sequence of Mycolicibacterium litorale like strain isolated from cardiac implantable electronic device infection.</title>
        <authorList>
            <person name="Fukano H."/>
            <person name="Miyama H."/>
            <person name="Hoshino Y."/>
        </authorList>
    </citation>
    <scope>NUCLEOTIDE SEQUENCE [LARGE SCALE GENOMIC DNA]</scope>
    <source>
        <strain evidence="7 8">NIIDNTM18</strain>
    </source>
</reference>
<dbReference type="EMBL" id="AP023287">
    <property type="protein sequence ID" value="BCI52654.1"/>
    <property type="molecule type" value="Genomic_DNA"/>
</dbReference>
<feature type="signal peptide" evidence="5">
    <location>
        <begin position="1"/>
        <end position="23"/>
    </location>
</feature>
<dbReference type="InterPro" id="IPR036034">
    <property type="entry name" value="PDZ_sf"/>
</dbReference>
<dbReference type="InterPro" id="IPR001478">
    <property type="entry name" value="PDZ"/>
</dbReference>
<protein>
    <recommendedName>
        <fullName evidence="6">PDZ domain-containing protein</fullName>
    </recommendedName>
</protein>
<feature type="chain" id="PRO_5028244603" description="PDZ domain-containing protein" evidence="5">
    <location>
        <begin position="24"/>
        <end position="344"/>
    </location>
</feature>
<dbReference type="Gene3D" id="2.30.42.10">
    <property type="match status" value="1"/>
</dbReference>
<evidence type="ECO:0000259" key="6">
    <source>
        <dbReference type="PROSITE" id="PS50106"/>
    </source>
</evidence>
<keyword evidence="2" id="KW-0645">Protease</keyword>
<evidence type="ECO:0000256" key="5">
    <source>
        <dbReference type="SAM" id="SignalP"/>
    </source>
</evidence>
<dbReference type="SUPFAM" id="SSF50494">
    <property type="entry name" value="Trypsin-like serine proteases"/>
    <property type="match status" value="1"/>
</dbReference>
<feature type="compositionally biased region" description="Polar residues" evidence="4">
    <location>
        <begin position="30"/>
        <end position="42"/>
    </location>
</feature>
<feature type="domain" description="PDZ" evidence="6">
    <location>
        <begin position="254"/>
        <end position="330"/>
    </location>
</feature>
<evidence type="ECO:0000313" key="7">
    <source>
        <dbReference type="EMBL" id="BCI52654.1"/>
    </source>
</evidence>
<dbReference type="AlphaFoldDB" id="A0A6S6P1M3"/>